<feature type="region of interest" description="Disordered" evidence="1">
    <location>
        <begin position="1"/>
        <end position="67"/>
    </location>
</feature>
<keyword evidence="3" id="KW-1185">Reference proteome</keyword>
<gene>
    <name evidence="2" type="ORF">EZI54_12645</name>
</gene>
<comment type="caution">
    <text evidence="2">The sequence shown here is derived from an EMBL/GenBank/DDBJ whole genome shotgun (WGS) entry which is preliminary data.</text>
</comment>
<feature type="compositionally biased region" description="Basic and acidic residues" evidence="1">
    <location>
        <begin position="40"/>
        <end position="55"/>
    </location>
</feature>
<dbReference type="RefSeq" id="WP_131482251.1">
    <property type="nucleotide sequence ID" value="NZ_SJDL01000018.1"/>
</dbReference>
<proteinExistence type="predicted"/>
<name>A0ABY1ZLV9_9GAMM</name>
<sequence length="67" mass="8282">MRPDEFLKKYGFDEEDDKDHSLRGRALEHARHLKRPHAGTPHDWEDWERYRQEHPEDIEEEKEEGDR</sequence>
<evidence type="ECO:0000313" key="2">
    <source>
        <dbReference type="EMBL" id="TBW54892.1"/>
    </source>
</evidence>
<dbReference type="EMBL" id="SJDL01000018">
    <property type="protein sequence ID" value="TBW54892.1"/>
    <property type="molecule type" value="Genomic_DNA"/>
</dbReference>
<evidence type="ECO:0000313" key="3">
    <source>
        <dbReference type="Proteomes" id="UP000313645"/>
    </source>
</evidence>
<evidence type="ECO:0000256" key="1">
    <source>
        <dbReference type="SAM" id="MobiDB-lite"/>
    </source>
</evidence>
<dbReference type="Proteomes" id="UP000313645">
    <property type="component" value="Unassembled WGS sequence"/>
</dbReference>
<organism evidence="2 3">
    <name type="scientific">Marinobacter halodurans</name>
    <dbReference type="NCBI Taxonomy" id="2528979"/>
    <lineage>
        <taxon>Bacteria</taxon>
        <taxon>Pseudomonadati</taxon>
        <taxon>Pseudomonadota</taxon>
        <taxon>Gammaproteobacteria</taxon>
        <taxon>Pseudomonadales</taxon>
        <taxon>Marinobacteraceae</taxon>
        <taxon>Marinobacter</taxon>
    </lineage>
</organism>
<accession>A0ABY1ZLV9</accession>
<protein>
    <submittedName>
        <fullName evidence="2">Uncharacterized protein</fullName>
    </submittedName>
</protein>
<feature type="compositionally biased region" description="Acidic residues" evidence="1">
    <location>
        <begin position="56"/>
        <end position="67"/>
    </location>
</feature>
<feature type="compositionally biased region" description="Basic and acidic residues" evidence="1">
    <location>
        <begin position="1"/>
        <end position="30"/>
    </location>
</feature>
<reference evidence="2 3" key="1">
    <citation type="submission" date="2019-02" db="EMBL/GenBank/DDBJ databases">
        <title>Marinobacter halodurans sp. nov., a marine bacterium isolated from sea tidal flat.</title>
        <authorList>
            <person name="Yoo Y."/>
            <person name="Lee D.W."/>
            <person name="Kim B.S."/>
            <person name="Kim J.-J."/>
        </authorList>
    </citation>
    <scope>NUCLEOTIDE SEQUENCE [LARGE SCALE GENOMIC DNA]</scope>
    <source>
        <strain evidence="2 3">YJ-S3-2</strain>
    </source>
</reference>